<feature type="signal peptide" evidence="1">
    <location>
        <begin position="1"/>
        <end position="27"/>
    </location>
</feature>
<accession>A0ABU3WG08</accession>
<dbReference type="SUPFAM" id="SSF50998">
    <property type="entry name" value="Quinoprotein alcohol dehydrogenase-like"/>
    <property type="match status" value="1"/>
</dbReference>
<evidence type="ECO:0000256" key="1">
    <source>
        <dbReference type="SAM" id="SignalP"/>
    </source>
</evidence>
<feature type="chain" id="PRO_5045371909" evidence="1">
    <location>
        <begin position="28"/>
        <end position="1380"/>
    </location>
</feature>
<gene>
    <name evidence="2" type="ORF">QR674_10115</name>
</gene>
<dbReference type="Proteomes" id="UP001278188">
    <property type="component" value="Unassembled WGS sequence"/>
</dbReference>
<reference evidence="2 3" key="1">
    <citation type="submission" date="2023-06" db="EMBL/GenBank/DDBJ databases">
        <title>Genomic Analysis of Acinetobacter Strains Recovered from South Australian Aquatic Samples provides Insights into the Circulation of Antibiotic Resistance determinants in the Environment.</title>
        <authorList>
            <person name="Tobin L."/>
            <person name="Jarocki V.M."/>
            <person name="Kenyon J."/>
            <person name="Drigo B."/>
            <person name="Donner E."/>
            <person name="Djordjevic S.P."/>
            <person name="Hamidian M."/>
        </authorList>
    </citation>
    <scope>NUCLEOTIDE SEQUENCE [LARGE SCALE GENOMIC DNA]</scope>
    <source>
        <strain evidence="2 3">SAAc652</strain>
    </source>
</reference>
<proteinExistence type="predicted"/>
<evidence type="ECO:0000313" key="2">
    <source>
        <dbReference type="EMBL" id="MDV2469340.1"/>
    </source>
</evidence>
<dbReference type="PROSITE" id="PS51257">
    <property type="entry name" value="PROKAR_LIPOPROTEIN"/>
    <property type="match status" value="1"/>
</dbReference>
<dbReference type="EMBL" id="JASVDY010000003">
    <property type="protein sequence ID" value="MDV2469340.1"/>
    <property type="molecule type" value="Genomic_DNA"/>
</dbReference>
<dbReference type="RefSeq" id="WP_317083998.1">
    <property type="nucleotide sequence ID" value="NZ_JASVDY010000003.1"/>
</dbReference>
<sequence length="1380" mass="149894">MKTNKMKVLYRAMLGSAFMLGACGAQAADIEIYKAGAQDGSVAVMLMLDQTQKMKAVLGKLNDGFSDYHNCSQSLSGSTDTLSIGGVSFATTFCRYNKADTWFLNIGSNMNNLFFPGRYKSYLDYIKETCEHRTGWTEYKCYDRLTKSKVALISLLMGNADKGIAALSDDKVIGLSSFSTYVPDGNPYAGKVRVVARRLDAKVSDGAGGQITQRLLLARTIAGVSEETNGSWSWDLLQKDKNSPIATAYAETAASLMGTTTKGTGLDVFGRKVTFAIADYFATCSSTDQAGLCKSTWKHTKSSWTSVLDWFFGVNAKGGKDELSKWIKEEYGSPKFFTRNDYPADTETTGDSDKGRFLETIYYYKDNSNKDLSIYDGLIFKSYFPYSGFSYADPNAVSGNNYVRPGLIQSQMSKVGTSADSRQCHGQGIYVLTAGTPELTNSNGNSYSTEFAVERVMQRSLANSNQTFADFNCAANAKLTDYAGILDVGTLRRNALWSCISNYSDRLNGASNPTGLTIKTAVAGVGRDFSYIPNTTANDLTNTTQLNAYLSKVNSADFSKRFLEIPDEQMKHDVKNAARWGAYGGGGYYSVLSVNDIVNSVNNFINVIAKDIPAASASSVTIPVDALNTYELQNSAYSSQFQPTVSKAYPTWFGNVKKYKIVDGLIKDKLNAQIYEKTGLIKDSATDLWASASTDTTLTLHPVFQGGALNKLLLKENDKGDTVRALFTNRKCEAATDGATCTTNKSLKSIDKKYFSDDGTKADPLRGYLMLLLGYDVSNPEIPSDIDLTTLKNRPELRQLGAVMHSDPVLLTQKGKIQVGTTSISTDDREDFLLFGSNQGLLHVVNASTGEEKLAFVPNEMLESDQKKVFLKKELTTGGTQNYLYGVDGPWTAYTEYVPTGAEGYLTVGKGKFSYASQAADGTASANYAYGKQWVYGGLRMGGRSYYALDLGDISKPELKFQIDPVNQKIINSSGSNTVSALQYMGQSWSKPVVTRVKWEGSSRLVMLVGGGYDASGTVNCTDTLNTNKGYECNEYDQTSGTGAGVYMFDANNGELLWWVGSNASTVNTGAKEQALNVTDMKYSVVSSIKPVDRNGDGLTDHLYFGDLGGQLWRIDLNNNKVAGSSTAFATRAVKMLNLHESAGKSPRFYNVPVFSLFKDSASGMLAAVSIASGNRSRPLQQEGSSASWSEDGAYTVFDKDVIKSGLYSLDNASLVTKNLTKTGLVELTDAMRTKASGVTKVTATDAGWYYPFSSSEKRSQKVLTDLVAVNKQLLVSVYDSSKDGTVQGCNAGIKGETVIQRFCMPYGNCETELAKNKMYAGVGIVGITLGSKGSGDTNTRTVLNNACQGDNCTGADSSSKLKSDNTLTRKLRPARWYEQ</sequence>
<name>A0ABU3WG08_9GAMM</name>
<keyword evidence="3" id="KW-1185">Reference proteome</keyword>
<protein>
    <submittedName>
        <fullName evidence="2">PilC/PilY family type IV pilus protein</fullName>
    </submittedName>
</protein>
<comment type="caution">
    <text evidence="2">The sequence shown here is derived from an EMBL/GenBank/DDBJ whole genome shotgun (WGS) entry which is preliminary data.</text>
</comment>
<evidence type="ECO:0000313" key="3">
    <source>
        <dbReference type="Proteomes" id="UP001278188"/>
    </source>
</evidence>
<dbReference type="InterPro" id="IPR011047">
    <property type="entry name" value="Quinoprotein_ADH-like_sf"/>
</dbReference>
<keyword evidence="1" id="KW-0732">Signal</keyword>
<organism evidence="2 3">
    <name type="scientific">Acinetobacter chinensis</name>
    <dbReference type="NCBI Taxonomy" id="2004650"/>
    <lineage>
        <taxon>Bacteria</taxon>
        <taxon>Pseudomonadati</taxon>
        <taxon>Pseudomonadota</taxon>
        <taxon>Gammaproteobacteria</taxon>
        <taxon>Moraxellales</taxon>
        <taxon>Moraxellaceae</taxon>
        <taxon>Acinetobacter</taxon>
    </lineage>
</organism>